<dbReference type="OrthoDB" id="277398at2759"/>
<dbReference type="GO" id="GO:0008124">
    <property type="term" value="F:4-alpha-hydroxytetrahydrobiopterin dehydratase activity"/>
    <property type="evidence" value="ECO:0007669"/>
    <property type="project" value="UniProtKB-EC"/>
</dbReference>
<comment type="similarity">
    <text evidence="2">Belongs to the pterin-4-alpha-carbinolamine dehydratase family.</text>
</comment>
<dbReference type="Proteomes" id="UP000326396">
    <property type="component" value="Linkage Group LG6"/>
</dbReference>
<gene>
    <name evidence="6" type="ORF">E3N88_33377</name>
</gene>
<dbReference type="GO" id="GO:0006729">
    <property type="term" value="P:tetrahydrobiopterin biosynthetic process"/>
    <property type="evidence" value="ECO:0007669"/>
    <property type="project" value="InterPro"/>
</dbReference>
<evidence type="ECO:0000256" key="1">
    <source>
        <dbReference type="ARBA" id="ARBA00001554"/>
    </source>
</evidence>
<comment type="caution">
    <text evidence="6">The sequence shown here is derived from an EMBL/GenBank/DDBJ whole genome shotgun (WGS) entry which is preliminary data.</text>
</comment>
<evidence type="ECO:0000256" key="4">
    <source>
        <dbReference type="ARBA" id="ARBA00023239"/>
    </source>
</evidence>
<proteinExistence type="inferred from homology"/>
<dbReference type="EMBL" id="SZYD01000016">
    <property type="protein sequence ID" value="KAD3337856.1"/>
    <property type="molecule type" value="Genomic_DNA"/>
</dbReference>
<dbReference type="CDD" id="cd00913">
    <property type="entry name" value="PCD_DCoH_subfamily_a"/>
    <property type="match status" value="1"/>
</dbReference>
<name>A0A5N6MBS9_9ASTR</name>
<keyword evidence="7" id="KW-1185">Reference proteome</keyword>
<evidence type="ECO:0000256" key="3">
    <source>
        <dbReference type="ARBA" id="ARBA00013252"/>
    </source>
</evidence>
<dbReference type="Gene3D" id="3.30.1360.20">
    <property type="entry name" value="Transcriptional coactivator/pterin dehydratase"/>
    <property type="match status" value="1"/>
</dbReference>
<dbReference type="EC" id="4.2.1.96" evidence="3"/>
<evidence type="ECO:0000313" key="7">
    <source>
        <dbReference type="Proteomes" id="UP000326396"/>
    </source>
</evidence>
<dbReference type="AlphaFoldDB" id="A0A5N6MBS9"/>
<reference evidence="6 7" key="1">
    <citation type="submission" date="2019-05" db="EMBL/GenBank/DDBJ databases">
        <title>Mikania micrantha, genome provides insights into the molecular mechanism of rapid growth.</title>
        <authorList>
            <person name="Liu B."/>
        </authorList>
    </citation>
    <scope>NUCLEOTIDE SEQUENCE [LARGE SCALE GENOMIC DNA]</scope>
    <source>
        <strain evidence="6">NLD-2019</strain>
        <tissue evidence="6">Leaf</tissue>
    </source>
</reference>
<dbReference type="InterPro" id="IPR001533">
    <property type="entry name" value="Pterin_deHydtase"/>
</dbReference>
<evidence type="ECO:0000313" key="6">
    <source>
        <dbReference type="EMBL" id="KAD3337856.1"/>
    </source>
</evidence>
<accession>A0A5N6MBS9</accession>
<evidence type="ECO:0000256" key="2">
    <source>
        <dbReference type="ARBA" id="ARBA00006472"/>
    </source>
</evidence>
<keyword evidence="4" id="KW-0456">Lyase</keyword>
<dbReference type="Pfam" id="PF01329">
    <property type="entry name" value="Pterin_4a"/>
    <property type="match status" value="1"/>
</dbReference>
<dbReference type="PANTHER" id="PTHR12599:SF0">
    <property type="entry name" value="PTERIN-4-ALPHA-CARBINOLAMINE DEHYDRATASE"/>
    <property type="match status" value="1"/>
</dbReference>
<organism evidence="6 7">
    <name type="scientific">Mikania micrantha</name>
    <name type="common">bitter vine</name>
    <dbReference type="NCBI Taxonomy" id="192012"/>
    <lineage>
        <taxon>Eukaryota</taxon>
        <taxon>Viridiplantae</taxon>
        <taxon>Streptophyta</taxon>
        <taxon>Embryophyta</taxon>
        <taxon>Tracheophyta</taxon>
        <taxon>Spermatophyta</taxon>
        <taxon>Magnoliopsida</taxon>
        <taxon>eudicotyledons</taxon>
        <taxon>Gunneridae</taxon>
        <taxon>Pentapetalae</taxon>
        <taxon>asterids</taxon>
        <taxon>campanulids</taxon>
        <taxon>Asterales</taxon>
        <taxon>Asteraceae</taxon>
        <taxon>Asteroideae</taxon>
        <taxon>Heliantheae alliance</taxon>
        <taxon>Eupatorieae</taxon>
        <taxon>Mikania</taxon>
    </lineage>
</organism>
<evidence type="ECO:0000256" key="5">
    <source>
        <dbReference type="ARBA" id="ARBA00030497"/>
    </source>
</evidence>
<dbReference type="InterPro" id="IPR036428">
    <property type="entry name" value="PCD_sf"/>
</dbReference>
<comment type="catalytic activity">
    <reaction evidence="1">
        <text>(4aS,6R)-4a-hydroxy-L-erythro-5,6,7,8-tetrahydrobiopterin = (6R)-L-erythro-6,7-dihydrobiopterin + H2O</text>
        <dbReference type="Rhea" id="RHEA:11920"/>
        <dbReference type="ChEBI" id="CHEBI:15377"/>
        <dbReference type="ChEBI" id="CHEBI:15642"/>
        <dbReference type="ChEBI" id="CHEBI:43120"/>
        <dbReference type="EC" id="4.2.1.96"/>
    </reaction>
</comment>
<dbReference type="GO" id="GO:0005739">
    <property type="term" value="C:mitochondrion"/>
    <property type="evidence" value="ECO:0007669"/>
    <property type="project" value="TreeGrafter"/>
</dbReference>
<sequence length="295" mass="32874">MCYVNNLIISIIKRYRAPRTFLPKGKVIQPAGSGCDSVGRDREQRKKREELKNPSLNSWVLFAKYEIDVLNHLLVILATCAIEIISFKLVPISWTIYVIEEHFVHYSLSSCAAPDVVELSLHRTILSGFRAFCSSKGVCGRGPAGGDSTLGETKVLFCKGVGLGGGIELVVVVNLSLRKCVPCNRKDLSPITEGSASVLKPQVPEWELFNDGGVMKLRRKWKVKNFLLGLEFFKIVADLAESEGHHPDLHLVGWNNVVIEIWTHACGGLTENDFILAAKIDKLPFESYLRRKVNN</sequence>
<protein>
    <recommendedName>
        <fullName evidence="3">4a-hydroxytetrahydrobiopterin dehydratase</fullName>
        <ecNumber evidence="3">4.2.1.96</ecNumber>
    </recommendedName>
    <alternativeName>
        <fullName evidence="5">4-alpha-hydroxy-tetrahydropterin dehydratase</fullName>
    </alternativeName>
</protein>
<dbReference type="SUPFAM" id="SSF55248">
    <property type="entry name" value="PCD-like"/>
    <property type="match status" value="1"/>
</dbReference>
<dbReference type="PANTHER" id="PTHR12599">
    <property type="entry name" value="PTERIN-4-ALPHA-CARBINOLAMINE DEHYDRATASE"/>
    <property type="match status" value="1"/>
</dbReference>